<evidence type="ECO:0000313" key="1">
    <source>
        <dbReference type="EMBL" id="MBM6996018.1"/>
    </source>
</evidence>
<dbReference type="Pfam" id="PF14101">
    <property type="entry name" value="DUF4275"/>
    <property type="match status" value="1"/>
</dbReference>
<keyword evidence="2" id="KW-1185">Reference proteome</keyword>
<accession>A0ABS2H5D6</accession>
<proteinExistence type="predicted"/>
<dbReference type="Proteomes" id="UP001516620">
    <property type="component" value="Unassembled WGS sequence"/>
</dbReference>
<sequence length="149" mass="17893">MLVHHLLSKGVCITEIYDETQEIVERWDNTFAQNISAEIKEAVYYSQFKWHMFSYEQQNCLKMEEARRAFDSIEKSEVYVMYQNSPEILRCKNANGLESSDFDREQDIYIFDVDYTWTYVHTHEEMCGPYFYTMNRESDINQLSISNNQ</sequence>
<organism evidence="1 2">
    <name type="scientific">Paenibacillus rhizolycopersici</name>
    <dbReference type="NCBI Taxonomy" id="2780073"/>
    <lineage>
        <taxon>Bacteria</taxon>
        <taxon>Bacillati</taxon>
        <taxon>Bacillota</taxon>
        <taxon>Bacilli</taxon>
        <taxon>Bacillales</taxon>
        <taxon>Paenibacillaceae</taxon>
        <taxon>Paenibacillus</taxon>
    </lineage>
</organism>
<gene>
    <name evidence="1" type="ORF">IM700_010210</name>
</gene>
<comment type="caution">
    <text evidence="1">The sequence shown here is derived from an EMBL/GenBank/DDBJ whole genome shotgun (WGS) entry which is preliminary data.</text>
</comment>
<dbReference type="RefSeq" id="WP_193417428.1">
    <property type="nucleotide sequence ID" value="NZ_JADCNN020000007.1"/>
</dbReference>
<name>A0ABS2H5D6_9BACL</name>
<reference evidence="1 2" key="1">
    <citation type="submission" date="2021-01" db="EMBL/GenBank/DDBJ databases">
        <title>Paenibacillus sp.nov. isolated from the rhizosphere soil of tomato plant.</title>
        <authorList>
            <person name="Thin K.K."/>
            <person name="Zhang X."/>
            <person name="He S."/>
        </authorList>
    </citation>
    <scope>NUCLEOTIDE SEQUENCE [LARGE SCALE GENOMIC DNA]</scope>
    <source>
        <strain evidence="1 2">DXFW5</strain>
    </source>
</reference>
<evidence type="ECO:0000313" key="2">
    <source>
        <dbReference type="Proteomes" id="UP001516620"/>
    </source>
</evidence>
<protein>
    <submittedName>
        <fullName evidence="1">DUF4275 family protein</fullName>
    </submittedName>
</protein>
<dbReference type="InterPro" id="IPR025454">
    <property type="entry name" value="DUF4275"/>
</dbReference>
<dbReference type="EMBL" id="JADCNN020000007">
    <property type="protein sequence ID" value="MBM6996018.1"/>
    <property type="molecule type" value="Genomic_DNA"/>
</dbReference>